<dbReference type="InterPro" id="IPR008258">
    <property type="entry name" value="Transglycosylase_SLT_dom_1"/>
</dbReference>
<name>A0A0D0ITH7_9BACT</name>
<organism evidence="3 4">
    <name type="scientific">Prevotella pectinovora</name>
    <dbReference type="NCBI Taxonomy" id="1602169"/>
    <lineage>
        <taxon>Bacteria</taxon>
        <taxon>Pseudomonadati</taxon>
        <taxon>Bacteroidota</taxon>
        <taxon>Bacteroidia</taxon>
        <taxon>Bacteroidales</taxon>
        <taxon>Prevotellaceae</taxon>
        <taxon>Prevotella</taxon>
    </lineage>
</organism>
<dbReference type="SUPFAM" id="SSF53955">
    <property type="entry name" value="Lysozyme-like"/>
    <property type="match status" value="1"/>
</dbReference>
<dbReference type="Pfam" id="PF01464">
    <property type="entry name" value="SLT"/>
    <property type="match status" value="1"/>
</dbReference>
<dbReference type="EMBL" id="JXQK01000083">
    <property type="protein sequence ID" value="KIP60362.1"/>
    <property type="molecule type" value="Genomic_DNA"/>
</dbReference>
<dbReference type="SUPFAM" id="SSF53850">
    <property type="entry name" value="Periplasmic binding protein-like II"/>
    <property type="match status" value="1"/>
</dbReference>
<keyword evidence="4" id="KW-1185">Reference proteome</keyword>
<dbReference type="Gene3D" id="1.10.530.10">
    <property type="match status" value="1"/>
</dbReference>
<reference evidence="3 4" key="1">
    <citation type="submission" date="2015-01" db="EMBL/GenBank/DDBJ databases">
        <title>Comparative genomics of non-oral Prevotella species.</title>
        <authorList>
            <person name="Accetto T."/>
            <person name="Nograsek B."/>
            <person name="Avgustin G."/>
        </authorList>
    </citation>
    <scope>NUCLEOTIDE SEQUENCE [LARGE SCALE GENOMIC DNA]</scope>
    <source>
        <strain evidence="3 4">P5-119</strain>
    </source>
</reference>
<dbReference type="PANTHER" id="PTHR37423:SF2">
    <property type="entry name" value="MEMBRANE-BOUND LYTIC MUREIN TRANSGLYCOSYLASE C"/>
    <property type="match status" value="1"/>
</dbReference>
<dbReference type="Proteomes" id="UP000032046">
    <property type="component" value="Unassembled WGS sequence"/>
</dbReference>
<dbReference type="CDD" id="cd13403">
    <property type="entry name" value="MLTF-like"/>
    <property type="match status" value="1"/>
</dbReference>
<gene>
    <name evidence="3" type="ORF">ST44_11670</name>
</gene>
<evidence type="ECO:0000313" key="4">
    <source>
        <dbReference type="Proteomes" id="UP000032046"/>
    </source>
</evidence>
<dbReference type="InterPro" id="IPR023346">
    <property type="entry name" value="Lysozyme-like_dom_sf"/>
</dbReference>
<comment type="caution">
    <text evidence="3">The sequence shown here is derived from an EMBL/GenBank/DDBJ whole genome shotgun (WGS) entry which is preliminary data.</text>
</comment>
<comment type="similarity">
    <text evidence="1">Belongs to the transglycosylase Slt family.</text>
</comment>
<proteinExistence type="inferred from homology"/>
<accession>A0A0D0ITH7</accession>
<dbReference type="STRING" id="1602171.ST44_11670"/>
<evidence type="ECO:0000256" key="1">
    <source>
        <dbReference type="ARBA" id="ARBA00007734"/>
    </source>
</evidence>
<sequence>MLLPVLMLAVSCRDKAADKSIVTPWGEVMTDSVSAGGFCSISEIVSNGELIVVTLSGPQTYFEYHGRGFGTQYLLCEKFAQQLGVALRVEVCKDTAELAERVRQGSADLIMCMLPKGMKQGGGLKFCGAYSDGMQWAVAKGNGGLAKALDGWYKPKMLADIKKEERFLLSSRSVSRHVYAPFLSRENGVISKYDPLFRRYAPVARWDWRLLAAQCYQESCFDPNARSWAGACGLMQIMPSTADHLGLARSDIHDPERSIEAAVRLLAELSSVFSNVRSAEERQCFVLAAYNGGANHVKDAMALARKHGGNPSRWNDVAPYVLKLQQPEFYNDPVVRYGYMRGWETVDYVYRIRKRYAQYRGCKYTGPSVEGISSGSYDAGGVMTPRRATKKYKYHI</sequence>
<dbReference type="AlphaFoldDB" id="A0A0D0ITH7"/>
<feature type="domain" description="Transglycosylase SLT" evidence="2">
    <location>
        <begin position="204"/>
        <end position="307"/>
    </location>
</feature>
<evidence type="ECO:0000313" key="3">
    <source>
        <dbReference type="EMBL" id="KIP60362.1"/>
    </source>
</evidence>
<dbReference type="PANTHER" id="PTHR37423">
    <property type="entry name" value="SOLUBLE LYTIC MUREIN TRANSGLYCOSYLASE-RELATED"/>
    <property type="match status" value="1"/>
</dbReference>
<evidence type="ECO:0000259" key="2">
    <source>
        <dbReference type="Pfam" id="PF01464"/>
    </source>
</evidence>
<dbReference type="Gene3D" id="3.40.190.10">
    <property type="entry name" value="Periplasmic binding protein-like II"/>
    <property type="match status" value="1"/>
</dbReference>
<protein>
    <submittedName>
        <fullName evidence="3">Tail length tape measure protein</fullName>
    </submittedName>
</protein>